<dbReference type="CDD" id="cd00067">
    <property type="entry name" value="GAL4"/>
    <property type="match status" value="1"/>
</dbReference>
<dbReference type="EMBL" id="ML977559">
    <property type="protein sequence ID" value="KAF2006594.1"/>
    <property type="molecule type" value="Genomic_DNA"/>
</dbReference>
<evidence type="ECO:0000313" key="5">
    <source>
        <dbReference type="EMBL" id="KAF2006594.1"/>
    </source>
</evidence>
<dbReference type="SUPFAM" id="SSF57701">
    <property type="entry name" value="Zn2/Cys6 DNA-binding domain"/>
    <property type="match status" value="1"/>
</dbReference>
<dbReference type="GO" id="GO:0000981">
    <property type="term" value="F:DNA-binding transcription factor activity, RNA polymerase II-specific"/>
    <property type="evidence" value="ECO:0007669"/>
    <property type="project" value="InterPro"/>
</dbReference>
<evidence type="ECO:0000259" key="4">
    <source>
        <dbReference type="PROSITE" id="PS50048"/>
    </source>
</evidence>
<feature type="region of interest" description="Disordered" evidence="3">
    <location>
        <begin position="33"/>
        <end position="68"/>
    </location>
</feature>
<evidence type="ECO:0000256" key="3">
    <source>
        <dbReference type="SAM" id="MobiDB-lite"/>
    </source>
</evidence>
<dbReference type="Pfam" id="PF04082">
    <property type="entry name" value="Fungal_trans"/>
    <property type="match status" value="1"/>
</dbReference>
<dbReference type="PROSITE" id="PS50048">
    <property type="entry name" value="ZN2_CY6_FUNGAL_2"/>
    <property type="match status" value="1"/>
</dbReference>
<proteinExistence type="predicted"/>
<reference evidence="5" key="1">
    <citation type="journal article" date="2020" name="Stud. Mycol.">
        <title>101 Dothideomycetes genomes: a test case for predicting lifestyles and emergence of pathogens.</title>
        <authorList>
            <person name="Haridas S."/>
            <person name="Albert R."/>
            <person name="Binder M."/>
            <person name="Bloem J."/>
            <person name="Labutti K."/>
            <person name="Salamov A."/>
            <person name="Andreopoulos B."/>
            <person name="Baker S."/>
            <person name="Barry K."/>
            <person name="Bills G."/>
            <person name="Bluhm B."/>
            <person name="Cannon C."/>
            <person name="Castanera R."/>
            <person name="Culley D."/>
            <person name="Daum C."/>
            <person name="Ezra D."/>
            <person name="Gonzalez J."/>
            <person name="Henrissat B."/>
            <person name="Kuo A."/>
            <person name="Liang C."/>
            <person name="Lipzen A."/>
            <person name="Lutzoni F."/>
            <person name="Magnuson J."/>
            <person name="Mondo S."/>
            <person name="Nolan M."/>
            <person name="Ohm R."/>
            <person name="Pangilinan J."/>
            <person name="Park H.-J."/>
            <person name="Ramirez L."/>
            <person name="Alfaro M."/>
            <person name="Sun H."/>
            <person name="Tritt A."/>
            <person name="Yoshinaga Y."/>
            <person name="Zwiers L.-H."/>
            <person name="Turgeon B."/>
            <person name="Goodwin S."/>
            <person name="Spatafora J."/>
            <person name="Crous P."/>
            <person name="Grigoriev I."/>
        </authorList>
    </citation>
    <scope>NUCLEOTIDE SEQUENCE</scope>
    <source>
        <strain evidence="5">CBS 123094</strain>
    </source>
</reference>
<dbReference type="Proteomes" id="UP000799779">
    <property type="component" value="Unassembled WGS sequence"/>
</dbReference>
<organism evidence="5 6">
    <name type="scientific">Amniculicola lignicola CBS 123094</name>
    <dbReference type="NCBI Taxonomy" id="1392246"/>
    <lineage>
        <taxon>Eukaryota</taxon>
        <taxon>Fungi</taxon>
        <taxon>Dikarya</taxon>
        <taxon>Ascomycota</taxon>
        <taxon>Pezizomycotina</taxon>
        <taxon>Dothideomycetes</taxon>
        <taxon>Pleosporomycetidae</taxon>
        <taxon>Pleosporales</taxon>
        <taxon>Amniculicolaceae</taxon>
        <taxon>Amniculicola</taxon>
    </lineage>
</organism>
<dbReference type="InterPro" id="IPR036864">
    <property type="entry name" value="Zn2-C6_fun-type_DNA-bd_sf"/>
</dbReference>
<gene>
    <name evidence="5" type="ORF">P154DRAFT_220085</name>
</gene>
<keyword evidence="2" id="KW-0539">Nucleus</keyword>
<dbReference type="GO" id="GO:0003677">
    <property type="term" value="F:DNA binding"/>
    <property type="evidence" value="ECO:0007669"/>
    <property type="project" value="InterPro"/>
</dbReference>
<protein>
    <recommendedName>
        <fullName evidence="4">Zn(2)-C6 fungal-type domain-containing protein</fullName>
    </recommendedName>
</protein>
<dbReference type="OrthoDB" id="5367487at2759"/>
<dbReference type="PANTHER" id="PTHR47431">
    <property type="entry name" value="ZN(II)2CYS6 TRANSCRIPTION FACTOR (EUROFUNG)-RELATED"/>
    <property type="match status" value="1"/>
</dbReference>
<sequence>MASHGSSTLNLTVSAAADPAFWTQDLSDASSLAMHLSPGGSSATTESVHSNTPPVQTPKSDSASSAHKDAAARTSVAVACVPCRSRHLKCDGGVRCSRCRVDGVECTYIKSRRGWKGKRKSKPGESSASPVQVTGQLNGTILQNALDATIHSGAIQIPSPEYNYSNELALVNGALSSPPNGLGMVTVASPSAQYNLDGTLRANGYANGRTLSEVAAFYYYFYNSHPFCLPHSRLRPLFKERRLPFLELAVQYIGSSFLPAVPTEMYKEALNRTIFSQNYVKDGYSVQALLLFSIGLHANNDVPRAAQVFGIAQHLVVELGMHRADYSLVHGNNDRVLEESWRRTWWGMYTANGMMAAVNPGVQFRLKDISTDVPLPCEDDAYFSGQIPFPRTLQDYDDSAFAPEEIVFSSFTYLIDAIRILGKVFEVSKLDSTFEYHVVDVVDSYLVNWRLNLPAAKLEIVDNDAKIDEVLFQAHMVNAGSTIMLHRPRSNLGFGSVENVNLCVQPGQILLPTQTREIHTAKCITSAENISSLIKLPGPLLHHTPFFTCVVVMASVVHLSYWSFLVPDGQDDSIKQSIRLDVGTLQSYGSTWGIAKTVLGQVRGVAHTLWHSKKSMSIHLWSSIEGDAVIRGVIEEGEYVPVDQYQQLLTPMLKS</sequence>
<dbReference type="AlphaFoldDB" id="A0A6A5X014"/>
<keyword evidence="1" id="KW-0479">Metal-binding</keyword>
<dbReference type="SMART" id="SM00066">
    <property type="entry name" value="GAL4"/>
    <property type="match status" value="1"/>
</dbReference>
<evidence type="ECO:0000256" key="2">
    <source>
        <dbReference type="ARBA" id="ARBA00023242"/>
    </source>
</evidence>
<feature type="compositionally biased region" description="Polar residues" evidence="3">
    <location>
        <begin position="39"/>
        <end position="58"/>
    </location>
</feature>
<dbReference type="InterPro" id="IPR007219">
    <property type="entry name" value="XnlR_reg_dom"/>
</dbReference>
<dbReference type="PANTHER" id="PTHR47431:SF1">
    <property type="entry name" value="ZN(II)2CYS6 TRANSCRIPTION FACTOR (EUROFUNG)"/>
    <property type="match status" value="1"/>
</dbReference>
<dbReference type="InterPro" id="IPR001138">
    <property type="entry name" value="Zn2Cys6_DnaBD"/>
</dbReference>
<name>A0A6A5X014_9PLEO</name>
<feature type="domain" description="Zn(2)-C6 fungal-type" evidence="4">
    <location>
        <begin position="79"/>
        <end position="108"/>
    </location>
</feature>
<accession>A0A6A5X014</accession>
<keyword evidence="6" id="KW-1185">Reference proteome</keyword>
<dbReference type="CDD" id="cd12148">
    <property type="entry name" value="fungal_TF_MHR"/>
    <property type="match status" value="1"/>
</dbReference>
<dbReference type="Pfam" id="PF00172">
    <property type="entry name" value="Zn_clus"/>
    <property type="match status" value="1"/>
</dbReference>
<dbReference type="Gene3D" id="4.10.240.10">
    <property type="entry name" value="Zn(2)-C6 fungal-type DNA-binding domain"/>
    <property type="match status" value="1"/>
</dbReference>
<evidence type="ECO:0000313" key="6">
    <source>
        <dbReference type="Proteomes" id="UP000799779"/>
    </source>
</evidence>
<dbReference type="PROSITE" id="PS00463">
    <property type="entry name" value="ZN2_CY6_FUNGAL_1"/>
    <property type="match status" value="1"/>
</dbReference>
<dbReference type="GO" id="GO:0006351">
    <property type="term" value="P:DNA-templated transcription"/>
    <property type="evidence" value="ECO:0007669"/>
    <property type="project" value="InterPro"/>
</dbReference>
<dbReference type="GO" id="GO:0008270">
    <property type="term" value="F:zinc ion binding"/>
    <property type="evidence" value="ECO:0007669"/>
    <property type="project" value="InterPro"/>
</dbReference>
<evidence type="ECO:0000256" key="1">
    <source>
        <dbReference type="ARBA" id="ARBA00022723"/>
    </source>
</evidence>